<organism evidence="1 2">
    <name type="scientific">Thelephora ganbajun</name>
    <name type="common">Ganba fungus</name>
    <dbReference type="NCBI Taxonomy" id="370292"/>
    <lineage>
        <taxon>Eukaryota</taxon>
        <taxon>Fungi</taxon>
        <taxon>Dikarya</taxon>
        <taxon>Basidiomycota</taxon>
        <taxon>Agaricomycotina</taxon>
        <taxon>Agaricomycetes</taxon>
        <taxon>Thelephorales</taxon>
        <taxon>Thelephoraceae</taxon>
        <taxon>Thelephora</taxon>
    </lineage>
</organism>
<name>A0ACB6ZH22_THEGA</name>
<protein>
    <submittedName>
        <fullName evidence="1">Uncharacterized protein</fullName>
    </submittedName>
</protein>
<dbReference type="EMBL" id="MU118002">
    <property type="protein sequence ID" value="KAF9649100.1"/>
    <property type="molecule type" value="Genomic_DNA"/>
</dbReference>
<reference evidence="1" key="1">
    <citation type="submission" date="2019-10" db="EMBL/GenBank/DDBJ databases">
        <authorList>
            <consortium name="DOE Joint Genome Institute"/>
            <person name="Kuo A."/>
            <person name="Miyauchi S."/>
            <person name="Kiss E."/>
            <person name="Drula E."/>
            <person name="Kohler A."/>
            <person name="Sanchez-Garcia M."/>
            <person name="Andreopoulos B."/>
            <person name="Barry K.W."/>
            <person name="Bonito G."/>
            <person name="Buee M."/>
            <person name="Carver A."/>
            <person name="Chen C."/>
            <person name="Cichocki N."/>
            <person name="Clum A."/>
            <person name="Culley D."/>
            <person name="Crous P.W."/>
            <person name="Fauchery L."/>
            <person name="Girlanda M."/>
            <person name="Hayes R."/>
            <person name="Keri Z."/>
            <person name="Labutti K."/>
            <person name="Lipzen A."/>
            <person name="Lombard V."/>
            <person name="Magnuson J."/>
            <person name="Maillard F."/>
            <person name="Morin E."/>
            <person name="Murat C."/>
            <person name="Nolan M."/>
            <person name="Ohm R."/>
            <person name="Pangilinan J."/>
            <person name="Pereira M."/>
            <person name="Perotto S."/>
            <person name="Peter M."/>
            <person name="Riley R."/>
            <person name="Sitrit Y."/>
            <person name="Stielow B."/>
            <person name="Szollosi G."/>
            <person name="Zifcakova L."/>
            <person name="Stursova M."/>
            <person name="Spatafora J.W."/>
            <person name="Tedersoo L."/>
            <person name="Vaario L.-M."/>
            <person name="Yamada A."/>
            <person name="Yan M."/>
            <person name="Wang P."/>
            <person name="Xu J."/>
            <person name="Bruns T."/>
            <person name="Baldrian P."/>
            <person name="Vilgalys R."/>
            <person name="Henrissat B."/>
            <person name="Grigoriev I.V."/>
            <person name="Hibbett D."/>
            <person name="Nagy L.G."/>
            <person name="Martin F.M."/>
        </authorList>
    </citation>
    <scope>NUCLEOTIDE SEQUENCE</scope>
    <source>
        <strain evidence="1">P2</strain>
    </source>
</reference>
<evidence type="ECO:0000313" key="2">
    <source>
        <dbReference type="Proteomes" id="UP000886501"/>
    </source>
</evidence>
<dbReference type="Proteomes" id="UP000886501">
    <property type="component" value="Unassembled WGS sequence"/>
</dbReference>
<keyword evidence="2" id="KW-1185">Reference proteome</keyword>
<gene>
    <name evidence="1" type="ORF">BDM02DRAFT_3167171</name>
</gene>
<evidence type="ECO:0000313" key="1">
    <source>
        <dbReference type="EMBL" id="KAF9649100.1"/>
    </source>
</evidence>
<proteinExistence type="predicted"/>
<sequence>MGDVDRRLDEEPDTPQPTTPVSSATLVSSKRPTSAAGMEGGAEIPSSKRQRVQKDTVKRATKTLAVQDGIYAAEKFSDSFFISHVINLLVESDCLWISWIDREGAILSSGFSFFKNLPLTLVLLLLLQRFGRRQWGHIPELTTPNHTVALHPVNDDETLGKDEIVVNFHPEDKVHSSWSLLGRATTVVGANRTAANDGGNTSGGCVEAQGSGETEDGAVGGASRKDPEGIQQTQGGVGKDAGSVEDGNGTGGTDTSEYDPSGAALAEAWRVYNQARDGYREAHGNILKAHDLVLKVSWPETSRPAEWKVIGHAQTLGKGDKFIKGHIPTAKYARDLDRYSTRHIRDFLNLQTAKDTGTRTLRLIVMKRLQPIYDLDGEQFWKAFWQCVACHYRLWVNGIHHGDISYNNLMYDMDEKTGDAVGIINDFDLATWVDHSTTNNDRTGTIPFMAIDLLDGGLDSCVPRLYRHDVESFVWVLAFITVASIEYKDGTIKISPLPGVDAWFEDKLQSHRDAHILSKQLFHSK</sequence>
<accession>A0ACB6ZH22</accession>
<reference evidence="1" key="2">
    <citation type="journal article" date="2020" name="Nat. Commun.">
        <title>Large-scale genome sequencing of mycorrhizal fungi provides insights into the early evolution of symbiotic traits.</title>
        <authorList>
            <person name="Miyauchi S."/>
            <person name="Kiss E."/>
            <person name="Kuo A."/>
            <person name="Drula E."/>
            <person name="Kohler A."/>
            <person name="Sanchez-Garcia M."/>
            <person name="Morin E."/>
            <person name="Andreopoulos B."/>
            <person name="Barry K.W."/>
            <person name="Bonito G."/>
            <person name="Buee M."/>
            <person name="Carver A."/>
            <person name="Chen C."/>
            <person name="Cichocki N."/>
            <person name="Clum A."/>
            <person name="Culley D."/>
            <person name="Crous P.W."/>
            <person name="Fauchery L."/>
            <person name="Girlanda M."/>
            <person name="Hayes R.D."/>
            <person name="Keri Z."/>
            <person name="LaButti K."/>
            <person name="Lipzen A."/>
            <person name="Lombard V."/>
            <person name="Magnuson J."/>
            <person name="Maillard F."/>
            <person name="Murat C."/>
            <person name="Nolan M."/>
            <person name="Ohm R.A."/>
            <person name="Pangilinan J."/>
            <person name="Pereira M.F."/>
            <person name="Perotto S."/>
            <person name="Peter M."/>
            <person name="Pfister S."/>
            <person name="Riley R."/>
            <person name="Sitrit Y."/>
            <person name="Stielow J.B."/>
            <person name="Szollosi G."/>
            <person name="Zifcakova L."/>
            <person name="Stursova M."/>
            <person name="Spatafora J.W."/>
            <person name="Tedersoo L."/>
            <person name="Vaario L.M."/>
            <person name="Yamada A."/>
            <person name="Yan M."/>
            <person name="Wang P."/>
            <person name="Xu J."/>
            <person name="Bruns T."/>
            <person name="Baldrian P."/>
            <person name="Vilgalys R."/>
            <person name="Dunand C."/>
            <person name="Henrissat B."/>
            <person name="Grigoriev I.V."/>
            <person name="Hibbett D."/>
            <person name="Nagy L.G."/>
            <person name="Martin F.M."/>
        </authorList>
    </citation>
    <scope>NUCLEOTIDE SEQUENCE</scope>
    <source>
        <strain evidence="1">P2</strain>
    </source>
</reference>
<comment type="caution">
    <text evidence="1">The sequence shown here is derived from an EMBL/GenBank/DDBJ whole genome shotgun (WGS) entry which is preliminary data.</text>
</comment>